<dbReference type="GO" id="GO:0016787">
    <property type="term" value="F:hydrolase activity"/>
    <property type="evidence" value="ECO:0007669"/>
    <property type="project" value="UniProtKB-KW"/>
</dbReference>
<feature type="domain" description="Amidohydrolase-related" evidence="2">
    <location>
        <begin position="67"/>
        <end position="271"/>
    </location>
</feature>
<comment type="caution">
    <text evidence="3">The sequence shown here is derived from an EMBL/GenBank/DDBJ whole genome shotgun (WGS) entry which is preliminary data.</text>
</comment>
<dbReference type="InterPro" id="IPR032465">
    <property type="entry name" value="ACMSD"/>
</dbReference>
<evidence type="ECO:0000256" key="1">
    <source>
        <dbReference type="ARBA" id="ARBA00023239"/>
    </source>
</evidence>
<keyword evidence="1" id="KW-0456">Lyase</keyword>
<proteinExistence type="predicted"/>
<dbReference type="InterPro" id="IPR032466">
    <property type="entry name" value="Metal_Hydrolase"/>
</dbReference>
<gene>
    <name evidence="3" type="ORF">AWC16_18655</name>
</gene>
<dbReference type="SUPFAM" id="SSF51556">
    <property type="entry name" value="Metallo-dependent hydrolases"/>
    <property type="match status" value="1"/>
</dbReference>
<dbReference type="GO" id="GO:0016831">
    <property type="term" value="F:carboxy-lyase activity"/>
    <property type="evidence" value="ECO:0007669"/>
    <property type="project" value="InterPro"/>
</dbReference>
<reference evidence="3 4" key="1">
    <citation type="submission" date="2016-01" db="EMBL/GenBank/DDBJ databases">
        <title>The new phylogeny of the genus Mycobacterium.</title>
        <authorList>
            <person name="Tarcisio F."/>
            <person name="Conor M."/>
            <person name="Antonella G."/>
            <person name="Elisabetta G."/>
            <person name="Giulia F.S."/>
            <person name="Sara T."/>
            <person name="Anna F."/>
            <person name="Clotilde B."/>
            <person name="Roberto B."/>
            <person name="Veronica D.S."/>
            <person name="Fabio R."/>
            <person name="Monica P."/>
            <person name="Olivier J."/>
            <person name="Enrico T."/>
            <person name="Nicola S."/>
        </authorList>
    </citation>
    <scope>NUCLEOTIDE SEQUENCE [LARGE SCALE GENOMIC DNA]</scope>
    <source>
        <strain evidence="3 4">DSM 45394</strain>
    </source>
</reference>
<dbReference type="InterPro" id="IPR006680">
    <property type="entry name" value="Amidohydro-rel"/>
</dbReference>
<dbReference type="PANTHER" id="PTHR21240">
    <property type="entry name" value="2-AMINO-3-CARBOXYLMUCONATE-6-SEMIALDEHYDE DECARBOXYLASE"/>
    <property type="match status" value="1"/>
</dbReference>
<accession>A0A1X1YCY2</accession>
<dbReference type="OrthoDB" id="1407586at2"/>
<sequence length="273" mass="30601">MTIDVWMQHPTRRFLADDMLASLRRWTGAAIPEDEIPIEATVSAMDAGGVDFGLLSAWRGPNGMDLVSNDEVAGWVRAHPSRFAGLATVDLDRPMAAVRELRSRVRDDGFVGLRVVPWLWNAPPTDRRYYPLFAECVELGVPFCTQVGHTGPLRPSETGRPIPYIDQVALDFPELVIVCGHVGYPWTEEMVAVARKHENVYIDTSAYTTKRLPDELIKFMKTRTGQRKVLFGTNYPMIMHDHALDGLDALGFDDAARADYLQGNAQRVFELTV</sequence>
<dbReference type="Gene3D" id="3.20.20.140">
    <property type="entry name" value="Metal-dependent hydrolases"/>
    <property type="match status" value="1"/>
</dbReference>
<evidence type="ECO:0000313" key="4">
    <source>
        <dbReference type="Proteomes" id="UP000193866"/>
    </source>
</evidence>
<dbReference type="EMBL" id="LQPG01000033">
    <property type="protein sequence ID" value="ORW08870.1"/>
    <property type="molecule type" value="Genomic_DNA"/>
</dbReference>
<dbReference type="AlphaFoldDB" id="A0A1X1YCY2"/>
<name>A0A1X1YCY2_9MYCO</name>
<dbReference type="Pfam" id="PF04909">
    <property type="entry name" value="Amidohydro_2"/>
    <property type="match status" value="1"/>
</dbReference>
<keyword evidence="3" id="KW-0378">Hydrolase</keyword>
<protein>
    <submittedName>
        <fullName evidence="3">Amidohydrolase</fullName>
    </submittedName>
</protein>
<dbReference type="RefSeq" id="WP_085266053.1">
    <property type="nucleotide sequence ID" value="NZ_JACKVG010000031.1"/>
</dbReference>
<dbReference type="STRING" id="1108812.AWC16_18655"/>
<evidence type="ECO:0000313" key="3">
    <source>
        <dbReference type="EMBL" id="ORW08870.1"/>
    </source>
</evidence>
<organism evidence="3 4">
    <name type="scientific">Mycolicibacter longobardus</name>
    <dbReference type="NCBI Taxonomy" id="1108812"/>
    <lineage>
        <taxon>Bacteria</taxon>
        <taxon>Bacillati</taxon>
        <taxon>Actinomycetota</taxon>
        <taxon>Actinomycetes</taxon>
        <taxon>Mycobacteriales</taxon>
        <taxon>Mycobacteriaceae</taxon>
        <taxon>Mycolicibacter</taxon>
    </lineage>
</organism>
<keyword evidence="4" id="KW-1185">Reference proteome</keyword>
<dbReference type="PANTHER" id="PTHR21240:SF19">
    <property type="entry name" value="CATALYTIC_ HYDROLASE"/>
    <property type="match status" value="1"/>
</dbReference>
<dbReference type="Proteomes" id="UP000193866">
    <property type="component" value="Unassembled WGS sequence"/>
</dbReference>
<evidence type="ECO:0000259" key="2">
    <source>
        <dbReference type="Pfam" id="PF04909"/>
    </source>
</evidence>